<dbReference type="Proteomes" id="UP000035642">
    <property type="component" value="Unassembled WGS sequence"/>
</dbReference>
<dbReference type="InterPro" id="IPR048565">
    <property type="entry name" value="S1_RRP4"/>
</dbReference>
<dbReference type="GO" id="GO:0000467">
    <property type="term" value="P:exonucleolytic trimming to generate mature 3'-end of 5.8S rRNA from tricistronic rRNA transcript (SSU-rRNA, 5.8S rRNA, LSU-rRNA)"/>
    <property type="evidence" value="ECO:0007669"/>
    <property type="project" value="TreeGrafter"/>
</dbReference>
<feature type="domain" description="S1 motif" evidence="4">
    <location>
        <begin position="419"/>
        <end position="497"/>
    </location>
</feature>
<dbReference type="GO" id="GO:0000177">
    <property type="term" value="C:cytoplasmic exosome (RNase complex)"/>
    <property type="evidence" value="ECO:0007669"/>
    <property type="project" value="TreeGrafter"/>
</dbReference>
<proteinExistence type="predicted"/>
<dbReference type="PANTHER" id="PTHR21321:SF4">
    <property type="entry name" value="EXOSOME COMPLEX COMPONENT RRP4"/>
    <property type="match status" value="1"/>
</dbReference>
<name>A0A0K0D3T7_ANGCA</name>
<evidence type="ECO:0000313" key="6">
    <source>
        <dbReference type="WBParaSite" id="ACAC_0000473201-mRNA-1"/>
    </source>
</evidence>
<dbReference type="GO" id="GO:0071035">
    <property type="term" value="P:nuclear polyadenylation-dependent rRNA catabolic process"/>
    <property type="evidence" value="ECO:0007669"/>
    <property type="project" value="TreeGrafter"/>
</dbReference>
<dbReference type="PROSITE" id="PS50126">
    <property type="entry name" value="S1"/>
    <property type="match status" value="1"/>
</dbReference>
<evidence type="ECO:0000256" key="1">
    <source>
        <dbReference type="ARBA" id="ARBA00022835"/>
    </source>
</evidence>
<dbReference type="WBParaSite" id="ACAC_0000473201-mRNA-1">
    <property type="protein sequence ID" value="ACAC_0000473201-mRNA-1"/>
    <property type="gene ID" value="ACAC_0000473201"/>
</dbReference>
<dbReference type="SUPFAM" id="SSF54791">
    <property type="entry name" value="Eukaryotic type KH-domain (KH-domain type I)"/>
    <property type="match status" value="1"/>
</dbReference>
<dbReference type="Gene3D" id="2.40.50.140">
    <property type="entry name" value="Nucleic acid-binding proteins"/>
    <property type="match status" value="1"/>
</dbReference>
<dbReference type="GO" id="GO:0071038">
    <property type="term" value="P:TRAMP-dependent tRNA surveillance pathway"/>
    <property type="evidence" value="ECO:0007669"/>
    <property type="project" value="TreeGrafter"/>
</dbReference>
<feature type="compositionally biased region" description="Basic and acidic residues" evidence="3">
    <location>
        <begin position="41"/>
        <end position="73"/>
    </location>
</feature>
<dbReference type="STRING" id="6313.A0A0K0D3T7"/>
<dbReference type="GO" id="GO:0071034">
    <property type="term" value="P:CUT catabolic process"/>
    <property type="evidence" value="ECO:0007669"/>
    <property type="project" value="TreeGrafter"/>
</dbReference>
<feature type="compositionally biased region" description="Basic and acidic residues" evidence="3">
    <location>
        <begin position="19"/>
        <end position="33"/>
    </location>
</feature>
<dbReference type="Pfam" id="PF21266">
    <property type="entry name" value="S1_RRP4"/>
    <property type="match status" value="1"/>
</dbReference>
<reference evidence="5" key="1">
    <citation type="submission" date="2012-09" db="EMBL/GenBank/DDBJ databases">
        <authorList>
            <person name="Martin A.A."/>
        </authorList>
    </citation>
    <scope>NUCLEOTIDE SEQUENCE</scope>
</reference>
<dbReference type="GO" id="GO:0034475">
    <property type="term" value="P:U4 snRNA 3'-end processing"/>
    <property type="evidence" value="ECO:0007669"/>
    <property type="project" value="TreeGrafter"/>
</dbReference>
<dbReference type="Gene3D" id="2.40.50.100">
    <property type="match status" value="1"/>
</dbReference>
<reference evidence="6" key="2">
    <citation type="submission" date="2017-02" db="UniProtKB">
        <authorList>
            <consortium name="WormBaseParasite"/>
        </authorList>
    </citation>
    <scope>IDENTIFICATION</scope>
</reference>
<dbReference type="PANTHER" id="PTHR21321">
    <property type="entry name" value="PNAS-3 RELATED"/>
    <property type="match status" value="1"/>
</dbReference>
<dbReference type="GO" id="GO:0071051">
    <property type="term" value="P:poly(A)-dependent snoRNA 3'-end processing"/>
    <property type="evidence" value="ECO:0007669"/>
    <property type="project" value="TreeGrafter"/>
</dbReference>
<dbReference type="GO" id="GO:0000176">
    <property type="term" value="C:nuclear exosome (RNase complex)"/>
    <property type="evidence" value="ECO:0007669"/>
    <property type="project" value="TreeGrafter"/>
</dbReference>
<keyword evidence="5" id="KW-1185">Reference proteome</keyword>
<evidence type="ECO:0000256" key="2">
    <source>
        <dbReference type="ARBA" id="ARBA00022884"/>
    </source>
</evidence>
<keyword evidence="2" id="KW-0694">RNA-binding</keyword>
<feature type="region of interest" description="Disordered" evidence="3">
    <location>
        <begin position="224"/>
        <end position="263"/>
    </location>
</feature>
<keyword evidence="1" id="KW-0271">Exosome</keyword>
<dbReference type="CDD" id="cd05789">
    <property type="entry name" value="S1_Rrp4"/>
    <property type="match status" value="1"/>
</dbReference>
<protein>
    <submittedName>
        <fullName evidence="6">S1 motif domain-containing protein</fullName>
    </submittedName>
</protein>
<dbReference type="CDD" id="cd22525">
    <property type="entry name" value="KH-I_Rrp4_eukar"/>
    <property type="match status" value="1"/>
</dbReference>
<feature type="region of interest" description="Disordered" evidence="3">
    <location>
        <begin position="301"/>
        <end position="326"/>
    </location>
</feature>
<accession>A0A0K0D3T7</accession>
<organism evidence="5 6">
    <name type="scientific">Angiostrongylus cantonensis</name>
    <name type="common">Rat lungworm</name>
    <dbReference type="NCBI Taxonomy" id="6313"/>
    <lineage>
        <taxon>Eukaryota</taxon>
        <taxon>Metazoa</taxon>
        <taxon>Ecdysozoa</taxon>
        <taxon>Nematoda</taxon>
        <taxon>Chromadorea</taxon>
        <taxon>Rhabditida</taxon>
        <taxon>Rhabditina</taxon>
        <taxon>Rhabditomorpha</taxon>
        <taxon>Strongyloidea</taxon>
        <taxon>Metastrongylidae</taxon>
        <taxon>Angiostrongylus</taxon>
    </lineage>
</organism>
<dbReference type="AlphaFoldDB" id="A0A0K0D3T7"/>
<evidence type="ECO:0000313" key="5">
    <source>
        <dbReference type="Proteomes" id="UP000035642"/>
    </source>
</evidence>
<dbReference type="InterPro" id="IPR003029">
    <property type="entry name" value="S1_domain"/>
</dbReference>
<dbReference type="InterPro" id="IPR026699">
    <property type="entry name" value="Exosome_RNA_bind1/RRP40/RRP4"/>
</dbReference>
<dbReference type="InterPro" id="IPR036612">
    <property type="entry name" value="KH_dom_type_1_sf"/>
</dbReference>
<feature type="region of interest" description="Disordered" evidence="3">
    <location>
        <begin position="1"/>
        <end position="106"/>
    </location>
</feature>
<dbReference type="InterPro" id="IPR012340">
    <property type="entry name" value="NA-bd_OB-fold"/>
</dbReference>
<feature type="compositionally biased region" description="Basic and acidic residues" evidence="3">
    <location>
        <begin position="231"/>
        <end position="246"/>
    </location>
</feature>
<dbReference type="SUPFAM" id="SSF50249">
    <property type="entry name" value="Nucleic acid-binding proteins"/>
    <property type="match status" value="1"/>
</dbReference>
<evidence type="ECO:0000256" key="3">
    <source>
        <dbReference type="SAM" id="MobiDB-lite"/>
    </source>
</evidence>
<dbReference type="SMART" id="SM00316">
    <property type="entry name" value="S1"/>
    <property type="match status" value="1"/>
</dbReference>
<feature type="compositionally biased region" description="Basic and acidic residues" evidence="3">
    <location>
        <begin position="94"/>
        <end position="106"/>
    </location>
</feature>
<feature type="compositionally biased region" description="Polar residues" evidence="3">
    <location>
        <begin position="311"/>
        <end position="326"/>
    </location>
</feature>
<evidence type="ECO:0000259" key="4">
    <source>
        <dbReference type="PROSITE" id="PS50126"/>
    </source>
</evidence>
<sequence length="647" mass="73374">MQQWPDLEQGRNGRGVSGSHDERRRAEGRERFVRHSPKVLTWEERIKKGAVQKERIEQRGLERTDKTERDVRESNSGSGRHRGQRGGRFGTITKSERTEREHLSSPALRGRDLAACRSQMMVKGSRTHGNRQFGRNNQFERKPRIPQLCPPQYYRHGIPLMSQNSYYNSAPSLVPSIAQQDQRFRNTWLDANLGINYGSAQMVDYAALAPCSIQRFRPSSRGRSGYRFPYKHIDNAKDSSKAKSEDQDSSGADQGEEMGFGVGESLKVGEEIWESETNEEKRRHHDVGVFWQFERDHLEKEETGNGGKFGTNENELCSNSDTTSSIAKPEVSDASMSIIVTGPQNRQRWATIFPKEQVVSPTETVHCGQLLSLDRSALSGHGTVNTVEGLLASVSGMKMQYSQLYMVEPHKSKYVAKVGDVVVGRIVRVRRAQWMIDIKYRLRAVLHLNNINLPGGELRRKNEEDEIAMREHLAVGDLVSAEVQQIRAGGKAFLHTRNLKYGKLGQGIMVRVCPSLVKPQKAYMHEMLDVGVIIGCNGIIWISAVLCSEAKGGYCEDISLEVSFEKRLRMVRLATCIRMLAKNLICIYDVSILSAYTASLCYQVKDLIRPDIVTLLIPEVMDMIIAEEKQRLEARDREEHRIKNRFL</sequence>
<dbReference type="GO" id="GO:0003723">
    <property type="term" value="F:RNA binding"/>
    <property type="evidence" value="ECO:0007669"/>
    <property type="project" value="UniProtKB-KW"/>
</dbReference>